<dbReference type="EMBL" id="JAGINU010000001">
    <property type="protein sequence ID" value="MBP2367175.1"/>
    <property type="molecule type" value="Genomic_DNA"/>
</dbReference>
<sequence>MSGRVRAGTRLACVLLVCALLGGCGIGTDVRDVIEDRYPLQQRTGDTAVYTSNEPVSSTAAAIAGAVRPAARSTDRGAEYLRYDDDIVIVSPAPAGSTVQVEDLDGRYRGGAFVFLGPGFRPGSPAAGGFGGGPGGIK</sequence>
<reference evidence="2 3" key="1">
    <citation type="submission" date="2021-03" db="EMBL/GenBank/DDBJ databases">
        <title>Sequencing the genomes of 1000 actinobacteria strains.</title>
        <authorList>
            <person name="Klenk H.-P."/>
        </authorList>
    </citation>
    <scope>NUCLEOTIDE SEQUENCE [LARGE SCALE GENOMIC DNA]</scope>
    <source>
        <strain evidence="2 3">DSM 45256</strain>
    </source>
</reference>
<organism evidence="2 3">
    <name type="scientific">Pseudonocardia parietis</name>
    <dbReference type="NCBI Taxonomy" id="570936"/>
    <lineage>
        <taxon>Bacteria</taxon>
        <taxon>Bacillati</taxon>
        <taxon>Actinomycetota</taxon>
        <taxon>Actinomycetes</taxon>
        <taxon>Pseudonocardiales</taxon>
        <taxon>Pseudonocardiaceae</taxon>
        <taxon>Pseudonocardia</taxon>
    </lineage>
</organism>
<proteinExistence type="predicted"/>
<evidence type="ECO:0008006" key="4">
    <source>
        <dbReference type="Google" id="ProtNLM"/>
    </source>
</evidence>
<dbReference type="RefSeq" id="WP_210027297.1">
    <property type="nucleotide sequence ID" value="NZ_JAGINU010000001.1"/>
</dbReference>
<gene>
    <name evidence="2" type="ORF">JOF36_002871</name>
</gene>
<dbReference type="InterPro" id="IPR025341">
    <property type="entry name" value="DUF4247"/>
</dbReference>
<keyword evidence="3" id="KW-1185">Reference proteome</keyword>
<name>A0ABS4VTB9_9PSEU</name>
<evidence type="ECO:0000313" key="2">
    <source>
        <dbReference type="EMBL" id="MBP2367175.1"/>
    </source>
</evidence>
<protein>
    <recommendedName>
        <fullName evidence="4">DUF4247 domain-containing protein</fullName>
    </recommendedName>
</protein>
<dbReference type="PROSITE" id="PS51257">
    <property type="entry name" value="PROKAR_LIPOPROTEIN"/>
    <property type="match status" value="1"/>
</dbReference>
<keyword evidence="1" id="KW-0732">Signal</keyword>
<feature type="signal peptide" evidence="1">
    <location>
        <begin position="1"/>
        <end position="22"/>
    </location>
</feature>
<dbReference type="Proteomes" id="UP001519295">
    <property type="component" value="Unassembled WGS sequence"/>
</dbReference>
<comment type="caution">
    <text evidence="2">The sequence shown here is derived from an EMBL/GenBank/DDBJ whole genome shotgun (WGS) entry which is preliminary data.</text>
</comment>
<evidence type="ECO:0000313" key="3">
    <source>
        <dbReference type="Proteomes" id="UP001519295"/>
    </source>
</evidence>
<accession>A0ABS4VTB9</accession>
<evidence type="ECO:0000256" key="1">
    <source>
        <dbReference type="SAM" id="SignalP"/>
    </source>
</evidence>
<dbReference type="Pfam" id="PF14042">
    <property type="entry name" value="DUF4247"/>
    <property type="match status" value="1"/>
</dbReference>
<feature type="chain" id="PRO_5047368884" description="DUF4247 domain-containing protein" evidence="1">
    <location>
        <begin position="23"/>
        <end position="138"/>
    </location>
</feature>